<dbReference type="FunFam" id="1.10.238.10:FF:000029">
    <property type="entry name" value="Signal transducer and transcription activator 6"/>
    <property type="match status" value="1"/>
</dbReference>
<dbReference type="InterPro" id="IPR013801">
    <property type="entry name" value="STAT_TF_DNA-bd"/>
</dbReference>
<dbReference type="SMART" id="SM00252">
    <property type="entry name" value="SH2"/>
    <property type="match status" value="1"/>
</dbReference>
<evidence type="ECO:0000256" key="11">
    <source>
        <dbReference type="ARBA" id="ARBA00023159"/>
    </source>
</evidence>
<evidence type="ECO:0000259" key="18">
    <source>
        <dbReference type="PROSITE" id="PS50001"/>
    </source>
</evidence>
<evidence type="ECO:0000313" key="19">
    <source>
        <dbReference type="EMBL" id="AAH86272.1"/>
    </source>
</evidence>
<evidence type="ECO:0000256" key="10">
    <source>
        <dbReference type="ARBA" id="ARBA00023125"/>
    </source>
</evidence>
<evidence type="ECO:0000256" key="15">
    <source>
        <dbReference type="ARBA" id="ARBA00065891"/>
    </source>
</evidence>
<evidence type="ECO:0000256" key="7">
    <source>
        <dbReference type="ARBA" id="ARBA00022990"/>
    </source>
</evidence>
<gene>
    <name evidence="21 22" type="primary">stat6.L</name>
    <name evidence="19" type="synonym">LOC495683</name>
    <name evidence="21" type="synonym">stat6</name>
</gene>
<dbReference type="FunFam" id="3.30.505.10:FF:000048">
    <property type="entry name" value="Signal transducer and transcription activator 6"/>
    <property type="match status" value="1"/>
</dbReference>
<keyword evidence="4 17" id="KW-0963">Cytoplasm</keyword>
<dbReference type="Gene3D" id="1.20.1050.20">
    <property type="entry name" value="STAT transcription factor, all-alpha domain"/>
    <property type="match status" value="1"/>
</dbReference>
<dbReference type="Bgee" id="495683">
    <property type="expression patterns" value="Expressed in spleen and 15 other cell types or tissues"/>
</dbReference>
<comment type="function">
    <text evidence="14">Carries out a dual function: signal transduction and activation of transcription. Involved in IL4/interleukin-4- and IL3/interleukin-3-mediated signaling.</text>
</comment>
<dbReference type="GO" id="GO:0035771">
    <property type="term" value="P:interleukin-4-mediated signaling pathway"/>
    <property type="evidence" value="ECO:0007669"/>
    <property type="project" value="UniProtKB-ARBA"/>
</dbReference>
<evidence type="ECO:0000256" key="2">
    <source>
        <dbReference type="ARBA" id="ARBA00004496"/>
    </source>
</evidence>
<accession>Q5U256</accession>
<dbReference type="SMART" id="SM00964">
    <property type="entry name" value="STAT_int"/>
    <property type="match status" value="1"/>
</dbReference>
<dbReference type="KEGG" id="xla:495683"/>
<dbReference type="Gene3D" id="1.10.532.10">
    <property type="entry name" value="STAT transcription factor, N-terminal domain"/>
    <property type="match status" value="1"/>
</dbReference>
<dbReference type="InterPro" id="IPR036860">
    <property type="entry name" value="SH2_dom_sf"/>
</dbReference>
<dbReference type="Pfam" id="PF00017">
    <property type="entry name" value="SH2"/>
    <property type="match status" value="1"/>
</dbReference>
<dbReference type="InterPro" id="IPR036535">
    <property type="entry name" value="STAT_N_sf"/>
</dbReference>
<dbReference type="FunFam" id="2.60.40.630:FF:000003">
    <property type="entry name" value="Signal transducer and transcription activator 6"/>
    <property type="match status" value="1"/>
</dbReference>
<evidence type="ECO:0000256" key="14">
    <source>
        <dbReference type="ARBA" id="ARBA00054127"/>
    </source>
</evidence>
<evidence type="ECO:0000256" key="13">
    <source>
        <dbReference type="ARBA" id="ARBA00023242"/>
    </source>
</evidence>
<evidence type="ECO:0000256" key="17">
    <source>
        <dbReference type="RuleBase" id="RU046415"/>
    </source>
</evidence>
<dbReference type="CTD" id="495683"/>
<dbReference type="GO" id="GO:0005634">
    <property type="term" value="C:nucleus"/>
    <property type="evidence" value="ECO:0007669"/>
    <property type="project" value="UniProtKB-SubCell"/>
</dbReference>
<evidence type="ECO:0000313" key="20">
    <source>
        <dbReference type="Proteomes" id="UP000186698"/>
    </source>
</evidence>
<dbReference type="InterPro" id="IPR048988">
    <property type="entry name" value="STAT_linker"/>
</dbReference>
<comment type="similarity">
    <text evidence="3 17">Belongs to the transcription factor STAT family.</text>
</comment>
<keyword evidence="5 17" id="KW-0597">Phosphoprotein</keyword>
<evidence type="ECO:0000256" key="12">
    <source>
        <dbReference type="ARBA" id="ARBA00023163"/>
    </source>
</evidence>
<dbReference type="InterPro" id="IPR013799">
    <property type="entry name" value="STAT_TF_prot_interaction"/>
</dbReference>
<dbReference type="AlphaFoldDB" id="Q5U256"/>
<comment type="subcellular location">
    <subcellularLocation>
        <location evidence="2 17">Cytoplasm</location>
    </subcellularLocation>
    <subcellularLocation>
        <location evidence="1 17">Nucleus</location>
    </subcellularLocation>
</comment>
<dbReference type="InterPro" id="IPR001217">
    <property type="entry name" value="STAT"/>
</dbReference>
<dbReference type="GeneID" id="495683"/>
<evidence type="ECO:0000256" key="16">
    <source>
        <dbReference type="PROSITE-ProRule" id="PRU00191"/>
    </source>
</evidence>
<organism evidence="19">
    <name type="scientific">Xenopus laevis</name>
    <name type="common">African clawed frog</name>
    <dbReference type="NCBI Taxonomy" id="8355"/>
    <lineage>
        <taxon>Eukaryota</taxon>
        <taxon>Metazoa</taxon>
        <taxon>Chordata</taxon>
        <taxon>Craniata</taxon>
        <taxon>Vertebrata</taxon>
        <taxon>Euteleostomi</taxon>
        <taxon>Amphibia</taxon>
        <taxon>Batrachia</taxon>
        <taxon>Anura</taxon>
        <taxon>Pipoidea</taxon>
        <taxon>Pipidae</taxon>
        <taxon>Xenopodinae</taxon>
        <taxon>Xenopus</taxon>
        <taxon>Xenopus</taxon>
    </lineage>
</organism>
<comment type="subunit">
    <text evidence="15">Forms a homodimer or a heterodimer with a related family member. Interacts with NCOA1 via its C-terminal LXXLL motif.</text>
</comment>
<dbReference type="GO" id="GO:0005737">
    <property type="term" value="C:cytoplasm"/>
    <property type="evidence" value="ECO:0007669"/>
    <property type="project" value="UniProtKB-SubCell"/>
</dbReference>
<protein>
    <recommendedName>
        <fullName evidence="17">Signal transducer and activator of transcription</fullName>
    </recommendedName>
</protein>
<reference evidence="19" key="2">
    <citation type="submission" date="2004-11" db="EMBL/GenBank/DDBJ databases">
        <authorList>
            <consortium name="NIH - Xenopus Gene Collection (XGC) project"/>
        </authorList>
    </citation>
    <scope>NUCLEOTIDE SEQUENCE [LARGE SCALE MRNA]</scope>
    <source>
        <tissue evidence="19">Kidney</tissue>
    </source>
</reference>
<dbReference type="CDD" id="cd16850">
    <property type="entry name" value="STAT6_DBD"/>
    <property type="match status" value="1"/>
</dbReference>
<keyword evidence="8 16" id="KW-0727">SH2 domain</keyword>
<dbReference type="Pfam" id="PF01017">
    <property type="entry name" value="STAT_alpha"/>
    <property type="match status" value="1"/>
</dbReference>
<dbReference type="GO" id="GO:0000977">
    <property type="term" value="F:RNA polymerase II transcription regulatory region sequence-specific DNA binding"/>
    <property type="evidence" value="ECO:0007669"/>
    <property type="project" value="UniProtKB-ARBA"/>
</dbReference>
<dbReference type="InterPro" id="IPR012345">
    <property type="entry name" value="STAT_TF_DNA-bd_N"/>
</dbReference>
<dbReference type="SUPFAM" id="SSF48092">
    <property type="entry name" value="Transcription factor STAT-4 N-domain"/>
    <property type="match status" value="1"/>
</dbReference>
<dbReference type="InterPro" id="IPR035857">
    <property type="entry name" value="STAT6_SH2"/>
</dbReference>
<dbReference type="Gene3D" id="3.30.505.10">
    <property type="entry name" value="SH2 domain"/>
    <property type="match status" value="1"/>
</dbReference>
<evidence type="ECO:0000256" key="1">
    <source>
        <dbReference type="ARBA" id="ARBA00004123"/>
    </source>
</evidence>
<evidence type="ECO:0000313" key="22">
    <source>
        <dbReference type="Xenbase" id="XB-GENE-865048"/>
    </source>
</evidence>
<dbReference type="Pfam" id="PF02864">
    <property type="entry name" value="STAT_bind"/>
    <property type="match status" value="1"/>
</dbReference>
<evidence type="ECO:0000256" key="9">
    <source>
        <dbReference type="ARBA" id="ARBA00023015"/>
    </source>
</evidence>
<dbReference type="Proteomes" id="UP000186698">
    <property type="component" value="Chromosome 2L"/>
</dbReference>
<dbReference type="SUPFAM" id="SSF49417">
    <property type="entry name" value="p53-like transcription factors"/>
    <property type="match status" value="1"/>
</dbReference>
<dbReference type="InterPro" id="IPR000980">
    <property type="entry name" value="SH2"/>
</dbReference>
<dbReference type="RefSeq" id="NP_001088631.1">
    <property type="nucleotide sequence ID" value="NM_001095162.1"/>
</dbReference>
<keyword evidence="12 17" id="KW-0804">Transcription</keyword>
<name>Q5U256_XENLA</name>
<reference evidence="21" key="3">
    <citation type="submission" date="2025-04" db="UniProtKB">
        <authorList>
            <consortium name="RefSeq"/>
        </authorList>
    </citation>
    <scope>IDENTIFICATION</scope>
</reference>
<dbReference type="SUPFAM" id="SSF55550">
    <property type="entry name" value="SH2 domain"/>
    <property type="match status" value="1"/>
</dbReference>
<dbReference type="InterPro" id="IPR008967">
    <property type="entry name" value="p53-like_TF_DNA-bd_sf"/>
</dbReference>
<keyword evidence="10 17" id="KW-0238">DNA-binding</keyword>
<dbReference type="InterPro" id="IPR013800">
    <property type="entry name" value="STAT_TF_alpha"/>
</dbReference>
<reference evidence="21" key="1">
    <citation type="journal article" date="2002" name="Dev. Dyn.">
        <title>Genetic and genomic tools for Xenopus research: The NIH Xenopus initiative.</title>
        <authorList>
            <person name="Klein S.L."/>
            <person name="Strausberg R.L."/>
            <person name="Wagner L."/>
            <person name="Pontius J."/>
            <person name="Clifton S.W."/>
            <person name="Richardson P."/>
        </authorList>
    </citation>
    <scope>NUCLEOTIDE SEQUENCE</scope>
</reference>
<keyword evidence="7" id="KW-0007">Acetylation</keyword>
<dbReference type="InterPro" id="IPR015988">
    <property type="entry name" value="STAT_TF_CC"/>
</dbReference>
<evidence type="ECO:0000313" key="21">
    <source>
        <dbReference type="RefSeq" id="NP_001088631.1"/>
    </source>
</evidence>
<evidence type="ECO:0000256" key="8">
    <source>
        <dbReference type="ARBA" id="ARBA00022999"/>
    </source>
</evidence>
<evidence type="ECO:0000256" key="6">
    <source>
        <dbReference type="ARBA" id="ARBA00022765"/>
    </source>
</evidence>
<dbReference type="OrthoDB" id="19300at2759"/>
<proteinExistence type="evidence at transcript level"/>
<keyword evidence="13 17" id="KW-0539">Nucleus</keyword>
<dbReference type="Pfam" id="PF02865">
    <property type="entry name" value="STAT_int"/>
    <property type="match status" value="1"/>
</dbReference>
<keyword evidence="20" id="KW-1185">Reference proteome</keyword>
<dbReference type="FunFam" id="1.20.1050.20:FF:000004">
    <property type="entry name" value="Signal transducer and transcription activator 6"/>
    <property type="match status" value="1"/>
</dbReference>
<dbReference type="CDD" id="cd16856">
    <property type="entry name" value="STAT6_CCD"/>
    <property type="match status" value="1"/>
</dbReference>
<sequence>MAQVSLWSYVSRIGPEKFENMYQEFPIEVRSLMADFLENQPWEYVTGSDSFCLELANTLIERLLEELKKISRNSGVAVHLIHQYVQRISKQDSVQTVLQIKCLLENEKAVVLKQVPRLSVSLNQRKEEMQFNVQIMKLKHKLQQVTMVQQQLRDAKKNMGFHNQMHNVASLHMQWEVLVKEYFQILESAQTQALKRISIWKRQQQLAGNGAPFDENLIPLQERMETIFAMFQDIDRALKDFSLLGEEVPSGLPENMNSSLRTLITSSLLVDKQPPQVLKTQSKFQASVNFLLGSRLLNSSPKMPVVRATIITEKKAQELYQTPIGESWNEGAGDIENGKSVLEIAPNSKTCGAVFKNLLLKKIKRCERKGSESVTEEKCAVLFIAEFNLNSINTTFHIQALSLPVVVIVHGNQDNNAKATILWDNAFSEVERRPFFVEEKVPWSKMCHTLNMKFVSEVGTKQELQREHFMFLAQKIFNDNSLNDDQDRMVSWSQFNKEPLRERNFTFWQWFDGVVDLTKKCLKDYWSDRLIIGFISKQYVHTLLSTQPDGTFLLRFSDSEIGGITIAHILKREDNSAQIQNIQPFTAKDLNILSLGDRVRDLKQLKYLYSNKCKDDVFGRHYSKKTSKTPDGYTPTLITLKVAGGDTTNPVNPLISNEPTWPVNGVGAIGSISPPPPPPPRPLQPPIFHHVEGHPTPPYSTPDFVPMLPYPEGCDPGLQWNGPIFIPPVQIMPPQPFHSQEPFPNMVLNPNDINMMDELQTIEDALGEDFSSSHVLAPLSIVHDTDTNWME</sequence>
<dbReference type="GO" id="GO:0001228">
    <property type="term" value="F:DNA-binding transcription activator activity, RNA polymerase II-specific"/>
    <property type="evidence" value="ECO:0007669"/>
    <property type="project" value="UniProtKB-ARBA"/>
</dbReference>
<dbReference type="SUPFAM" id="SSF47655">
    <property type="entry name" value="STAT"/>
    <property type="match status" value="1"/>
</dbReference>
<dbReference type="AGR" id="Xenbase:XB-GENE-865048"/>
<feature type="domain" description="SH2" evidence="18">
    <location>
        <begin position="510"/>
        <end position="618"/>
    </location>
</feature>
<dbReference type="EMBL" id="BC086272">
    <property type="protein sequence ID" value="AAH86272.1"/>
    <property type="molecule type" value="mRNA"/>
</dbReference>
<dbReference type="PROSITE" id="PS50001">
    <property type="entry name" value="SH2"/>
    <property type="match status" value="1"/>
</dbReference>
<evidence type="ECO:0000256" key="5">
    <source>
        <dbReference type="ARBA" id="ARBA00022553"/>
    </source>
</evidence>
<dbReference type="Gene3D" id="2.60.40.630">
    <property type="entry name" value="STAT transcription factor, DNA-binding domain"/>
    <property type="match status" value="1"/>
</dbReference>
<dbReference type="CDD" id="cd10377">
    <property type="entry name" value="SH2_STAT6"/>
    <property type="match status" value="1"/>
</dbReference>
<keyword evidence="11 17" id="KW-0010">Activator</keyword>
<dbReference type="DNASU" id="495683"/>
<dbReference type="Pfam" id="PF21354">
    <property type="entry name" value="STAT_linker"/>
    <property type="match status" value="1"/>
</dbReference>
<evidence type="ECO:0000256" key="3">
    <source>
        <dbReference type="ARBA" id="ARBA00005586"/>
    </source>
</evidence>
<keyword evidence="9 17" id="KW-0805">Transcription regulation</keyword>
<dbReference type="PANTHER" id="PTHR11801">
    <property type="entry name" value="SIGNAL TRANSDUCER AND ACTIVATOR OF TRANSCRIPTION"/>
    <property type="match status" value="1"/>
</dbReference>
<keyword evidence="6" id="KW-0013">ADP-ribosylation</keyword>
<dbReference type="Gene3D" id="1.10.238.10">
    <property type="entry name" value="EF-hand"/>
    <property type="match status" value="1"/>
</dbReference>
<evidence type="ECO:0000256" key="4">
    <source>
        <dbReference type="ARBA" id="ARBA00022490"/>
    </source>
</evidence>
<dbReference type="Xenbase" id="XB-GENE-865048">
    <property type="gene designation" value="stat6.L"/>
</dbReference>